<evidence type="ECO:0000256" key="11">
    <source>
        <dbReference type="SAM" id="SignalP"/>
    </source>
</evidence>
<evidence type="ECO:0000256" key="4">
    <source>
        <dbReference type="ARBA" id="ARBA00012568"/>
    </source>
</evidence>
<dbReference type="Proteomes" id="UP001596163">
    <property type="component" value="Unassembled WGS sequence"/>
</dbReference>
<dbReference type="EC" id="3.4.11.5" evidence="4"/>
<dbReference type="InterPro" id="IPR002410">
    <property type="entry name" value="Peptidase_S33"/>
</dbReference>
<dbReference type="PANTHER" id="PTHR43722:SF1">
    <property type="entry name" value="PROLINE IMINOPEPTIDASE"/>
    <property type="match status" value="1"/>
</dbReference>
<dbReference type="RefSeq" id="WP_377912522.1">
    <property type="nucleotide sequence ID" value="NZ_JBHSKS010000002.1"/>
</dbReference>
<sequence length="365" mass="40940">MKTLFVFLFSLASIQLAAQTNHSSANEVQSLLGELREIHTPQGIDILDQIVLNGAKQWISIRGRDKANPVLLILHGGPASPLLPVSWAFQTPWEEFFTVVHWDQRGAGKNWVSSDTTLLAEQLSFQTLIQDAYLLVDHLRERLDKEKIFLMGYSYGSSLGVRMASRIPQKLHAYLGVGQMSPGSPEKVIYDTVIQLAESSGNQNAIDELKSLAPYPNPDGSTPIRKMLAVRKWSRVFNGGWYGKPDMNLYFDLPLLSPDYSKAEVESLEQSTSWITRKLLPRGAQAPFPTELQLPVILMMGRHDLHTPFSSAAAYFETIQAPQKKLISFDYSGHMPFLEEQGKFLLELVQTVRPYADQLSHEGGK</sequence>
<evidence type="ECO:0000256" key="7">
    <source>
        <dbReference type="ARBA" id="ARBA00022490"/>
    </source>
</evidence>
<comment type="subcellular location">
    <subcellularLocation>
        <location evidence="2">Cytoplasm</location>
    </subcellularLocation>
</comment>
<dbReference type="PRINTS" id="PR00793">
    <property type="entry name" value="PROAMNOPTASE"/>
</dbReference>
<proteinExistence type="inferred from homology"/>
<dbReference type="InterPro" id="IPR005944">
    <property type="entry name" value="Pro_iminopeptidase"/>
</dbReference>
<evidence type="ECO:0000256" key="5">
    <source>
        <dbReference type="ARBA" id="ARBA00021843"/>
    </source>
</evidence>
<protein>
    <recommendedName>
        <fullName evidence="5">Proline iminopeptidase</fullName>
        <ecNumber evidence="4">3.4.11.5</ecNumber>
    </recommendedName>
    <alternativeName>
        <fullName evidence="10">Prolyl aminopeptidase</fullName>
    </alternativeName>
</protein>
<reference evidence="14" key="1">
    <citation type="journal article" date="2019" name="Int. J. Syst. Evol. Microbiol.">
        <title>The Global Catalogue of Microorganisms (GCM) 10K type strain sequencing project: providing services to taxonomists for standard genome sequencing and annotation.</title>
        <authorList>
            <consortium name="The Broad Institute Genomics Platform"/>
            <consortium name="The Broad Institute Genome Sequencing Center for Infectious Disease"/>
            <person name="Wu L."/>
            <person name="Ma J."/>
        </authorList>
    </citation>
    <scope>NUCLEOTIDE SEQUENCE [LARGE SCALE GENOMIC DNA]</scope>
    <source>
        <strain evidence="14">CGMCC 1.7030</strain>
    </source>
</reference>
<dbReference type="PANTHER" id="PTHR43722">
    <property type="entry name" value="PROLINE IMINOPEPTIDASE"/>
    <property type="match status" value="1"/>
</dbReference>
<keyword evidence="14" id="KW-1185">Reference proteome</keyword>
<dbReference type="SUPFAM" id="SSF53474">
    <property type="entry name" value="alpha/beta-Hydrolases"/>
    <property type="match status" value="1"/>
</dbReference>
<evidence type="ECO:0000313" key="13">
    <source>
        <dbReference type="EMBL" id="MFC5190950.1"/>
    </source>
</evidence>
<keyword evidence="11" id="KW-0732">Signal</keyword>
<evidence type="ECO:0000256" key="1">
    <source>
        <dbReference type="ARBA" id="ARBA00001585"/>
    </source>
</evidence>
<name>A0ABW0BTK5_9BACT</name>
<comment type="caution">
    <text evidence="13">The sequence shown here is derived from an EMBL/GenBank/DDBJ whole genome shotgun (WGS) entry which is preliminary data.</text>
</comment>
<evidence type="ECO:0000256" key="2">
    <source>
        <dbReference type="ARBA" id="ARBA00004496"/>
    </source>
</evidence>
<evidence type="ECO:0000256" key="6">
    <source>
        <dbReference type="ARBA" id="ARBA00022438"/>
    </source>
</evidence>
<dbReference type="EMBL" id="JBHSKS010000002">
    <property type="protein sequence ID" value="MFC5190950.1"/>
    <property type="molecule type" value="Genomic_DNA"/>
</dbReference>
<feature type="chain" id="PRO_5045770906" description="Proline iminopeptidase" evidence="11">
    <location>
        <begin position="18"/>
        <end position="365"/>
    </location>
</feature>
<gene>
    <name evidence="13" type="ORF">ACFPIK_04175</name>
</gene>
<evidence type="ECO:0000256" key="8">
    <source>
        <dbReference type="ARBA" id="ARBA00022670"/>
    </source>
</evidence>
<evidence type="ECO:0000313" key="14">
    <source>
        <dbReference type="Proteomes" id="UP001596163"/>
    </source>
</evidence>
<keyword evidence="9 13" id="KW-0378">Hydrolase</keyword>
<evidence type="ECO:0000259" key="12">
    <source>
        <dbReference type="Pfam" id="PF00561"/>
    </source>
</evidence>
<keyword evidence="7" id="KW-0963">Cytoplasm</keyword>
<dbReference type="Gene3D" id="3.40.50.1820">
    <property type="entry name" value="alpha/beta hydrolase"/>
    <property type="match status" value="1"/>
</dbReference>
<organism evidence="13 14">
    <name type="scientific">Algoriphagus aquatilis</name>
    <dbReference type="NCBI Taxonomy" id="490186"/>
    <lineage>
        <taxon>Bacteria</taxon>
        <taxon>Pseudomonadati</taxon>
        <taxon>Bacteroidota</taxon>
        <taxon>Cytophagia</taxon>
        <taxon>Cytophagales</taxon>
        <taxon>Cyclobacteriaceae</taxon>
        <taxon>Algoriphagus</taxon>
    </lineage>
</organism>
<comment type="similarity">
    <text evidence="3">Belongs to the peptidase S33 family.</text>
</comment>
<feature type="domain" description="AB hydrolase-1" evidence="12">
    <location>
        <begin position="69"/>
        <end position="340"/>
    </location>
</feature>
<dbReference type="InterPro" id="IPR029058">
    <property type="entry name" value="AB_hydrolase_fold"/>
</dbReference>
<evidence type="ECO:0000256" key="3">
    <source>
        <dbReference type="ARBA" id="ARBA00010088"/>
    </source>
</evidence>
<comment type="catalytic activity">
    <reaction evidence="1">
        <text>Release of N-terminal proline from a peptide.</text>
        <dbReference type="EC" id="3.4.11.5"/>
    </reaction>
</comment>
<accession>A0ABW0BTK5</accession>
<dbReference type="GO" id="GO:0016787">
    <property type="term" value="F:hydrolase activity"/>
    <property type="evidence" value="ECO:0007669"/>
    <property type="project" value="UniProtKB-KW"/>
</dbReference>
<keyword evidence="6" id="KW-0031">Aminopeptidase</keyword>
<keyword evidence="8" id="KW-0645">Protease</keyword>
<dbReference type="InterPro" id="IPR000073">
    <property type="entry name" value="AB_hydrolase_1"/>
</dbReference>
<evidence type="ECO:0000256" key="9">
    <source>
        <dbReference type="ARBA" id="ARBA00022801"/>
    </source>
</evidence>
<dbReference type="Pfam" id="PF00561">
    <property type="entry name" value="Abhydrolase_1"/>
    <property type="match status" value="1"/>
</dbReference>
<evidence type="ECO:0000256" key="10">
    <source>
        <dbReference type="ARBA" id="ARBA00029605"/>
    </source>
</evidence>
<feature type="signal peptide" evidence="11">
    <location>
        <begin position="1"/>
        <end position="17"/>
    </location>
</feature>